<comment type="caution">
    <text evidence="1">The sequence shown here is derived from an EMBL/GenBank/DDBJ whole genome shotgun (WGS) entry which is preliminary data.</text>
</comment>
<evidence type="ECO:0000313" key="2">
    <source>
        <dbReference type="Proteomes" id="UP001234297"/>
    </source>
</evidence>
<sequence length="241" mass="26741">MAFSWCAHCDGSSFKLYFSLLFLYQPTPWILISEGEMGVEEESKKVEVEAPSQPVEAEAPPATPPPPPAPVEVSPKDVTEEKTVIPSPTTVEKVDDSKAIAVIDKVSSEKSSGGSIDRDAVLARVETEKRMSLIKAWEESEKTQAENKAHKKLSTIISWENTKKATVEAQLKTIEEKLEKKKAEYAEKMKNKIAIIHKEAEEKRAMVEAKRAEEMLKAEEMAAKYRATGLAPKKLFGCFSG</sequence>
<name>A0ACC2MBP8_PERAE</name>
<organism evidence="1 2">
    <name type="scientific">Persea americana</name>
    <name type="common">Avocado</name>
    <dbReference type="NCBI Taxonomy" id="3435"/>
    <lineage>
        <taxon>Eukaryota</taxon>
        <taxon>Viridiplantae</taxon>
        <taxon>Streptophyta</taxon>
        <taxon>Embryophyta</taxon>
        <taxon>Tracheophyta</taxon>
        <taxon>Spermatophyta</taxon>
        <taxon>Magnoliopsida</taxon>
        <taxon>Magnoliidae</taxon>
        <taxon>Laurales</taxon>
        <taxon>Lauraceae</taxon>
        <taxon>Persea</taxon>
    </lineage>
</organism>
<evidence type="ECO:0000313" key="1">
    <source>
        <dbReference type="EMBL" id="KAJ8642853.1"/>
    </source>
</evidence>
<dbReference type="Proteomes" id="UP001234297">
    <property type="component" value="Chromosome 2"/>
</dbReference>
<keyword evidence="2" id="KW-1185">Reference proteome</keyword>
<protein>
    <submittedName>
        <fullName evidence="1">Uncharacterized protein</fullName>
    </submittedName>
</protein>
<proteinExistence type="predicted"/>
<gene>
    <name evidence="1" type="ORF">MRB53_004601</name>
</gene>
<reference evidence="1 2" key="1">
    <citation type="journal article" date="2022" name="Hortic Res">
        <title>A haplotype resolved chromosomal level avocado genome allows analysis of novel avocado genes.</title>
        <authorList>
            <person name="Nath O."/>
            <person name="Fletcher S.J."/>
            <person name="Hayward A."/>
            <person name="Shaw L.M."/>
            <person name="Masouleh A.K."/>
            <person name="Furtado A."/>
            <person name="Henry R.J."/>
            <person name="Mitter N."/>
        </authorList>
    </citation>
    <scope>NUCLEOTIDE SEQUENCE [LARGE SCALE GENOMIC DNA]</scope>
    <source>
        <strain evidence="2">cv. Hass</strain>
    </source>
</reference>
<dbReference type="EMBL" id="CM056810">
    <property type="protein sequence ID" value="KAJ8642853.1"/>
    <property type="molecule type" value="Genomic_DNA"/>
</dbReference>
<accession>A0ACC2MBP8</accession>